<dbReference type="EMBL" id="JMPJ01000031">
    <property type="protein sequence ID" value="KFC84123.1"/>
    <property type="molecule type" value="Genomic_DNA"/>
</dbReference>
<evidence type="ECO:0000256" key="1">
    <source>
        <dbReference type="ARBA" id="ARBA00009437"/>
    </source>
</evidence>
<dbReference type="InterPro" id="IPR050176">
    <property type="entry name" value="LTTR"/>
</dbReference>
<evidence type="ECO:0000313" key="7">
    <source>
        <dbReference type="Proteomes" id="UP000028640"/>
    </source>
</evidence>
<evidence type="ECO:0000313" key="6">
    <source>
        <dbReference type="EMBL" id="KFC84123.1"/>
    </source>
</evidence>
<sequence length="290" mass="32183">MAALRFSLAQIEAFTSVAEEGNLTRAAKKLGKDRTTLSQLLEYLELDLGYSLFDRSTRPLALTDEGVRLYRQARLFLLEAQAFNRTAENIPQQITQRLVIAYDNFMPRGTLVKLTAKLAQHHILVDLLCQPREQCEAALERGEVNIGLYQAMNRAISDRFKWRATGSVELAAYAARGVFTSQTAVSMLTLASTRQLMPFIDLPTSMAQRLQVADSICRVNDLALLQPLLSAGACWALLPLHFGADHWPDIERLDTELGNAGLTHPLVALWLPGSPAQPAIDQLLRLIGEC</sequence>
<comment type="similarity">
    <text evidence="1">Belongs to the LysR transcriptional regulatory family.</text>
</comment>
<dbReference type="Gene3D" id="1.10.10.10">
    <property type="entry name" value="Winged helix-like DNA-binding domain superfamily/Winged helix DNA-binding domain"/>
    <property type="match status" value="1"/>
</dbReference>
<dbReference type="AlphaFoldDB" id="A0A085GK78"/>
<keyword evidence="3" id="KW-0238">DNA-binding</keyword>
<evidence type="ECO:0000259" key="5">
    <source>
        <dbReference type="PROSITE" id="PS50931"/>
    </source>
</evidence>
<dbReference type="Gene3D" id="3.40.190.290">
    <property type="match status" value="1"/>
</dbReference>
<proteinExistence type="inferred from homology"/>
<dbReference type="PANTHER" id="PTHR30579">
    <property type="entry name" value="TRANSCRIPTIONAL REGULATOR"/>
    <property type="match status" value="1"/>
</dbReference>
<dbReference type="SUPFAM" id="SSF53850">
    <property type="entry name" value="Periplasmic binding protein-like II"/>
    <property type="match status" value="1"/>
</dbReference>
<evidence type="ECO:0000256" key="4">
    <source>
        <dbReference type="ARBA" id="ARBA00023163"/>
    </source>
</evidence>
<dbReference type="GO" id="GO:0003677">
    <property type="term" value="F:DNA binding"/>
    <property type="evidence" value="ECO:0007669"/>
    <property type="project" value="UniProtKB-KW"/>
</dbReference>
<reference evidence="6 7" key="1">
    <citation type="submission" date="2014-05" db="EMBL/GenBank/DDBJ databases">
        <title>ATOL: Assembling a taxonomically balanced genome-scale reconstruction of the evolutionary history of the Enterobacteriaceae.</title>
        <authorList>
            <person name="Plunkett G.III."/>
            <person name="Neeno-Eckwall E.C."/>
            <person name="Glasner J.D."/>
            <person name="Perna N.T."/>
        </authorList>
    </citation>
    <scope>NUCLEOTIDE SEQUENCE [LARGE SCALE GENOMIC DNA]</scope>
    <source>
        <strain evidence="6 7">ATCC 33852</strain>
    </source>
</reference>
<feature type="domain" description="HTH lysR-type" evidence="5">
    <location>
        <begin position="6"/>
        <end position="63"/>
    </location>
</feature>
<dbReference type="Pfam" id="PF00126">
    <property type="entry name" value="HTH_1"/>
    <property type="match status" value="1"/>
</dbReference>
<dbReference type="SUPFAM" id="SSF46785">
    <property type="entry name" value="Winged helix' DNA-binding domain"/>
    <property type="match status" value="1"/>
</dbReference>
<accession>A0A085GK78</accession>
<protein>
    <submittedName>
        <fullName evidence="6">LysR family transcriptional regulator</fullName>
    </submittedName>
</protein>
<dbReference type="Proteomes" id="UP000028640">
    <property type="component" value="Unassembled WGS sequence"/>
</dbReference>
<dbReference type="InterPro" id="IPR036388">
    <property type="entry name" value="WH-like_DNA-bd_sf"/>
</dbReference>
<dbReference type="GeneID" id="78379274"/>
<comment type="caution">
    <text evidence="6">The sequence shown here is derived from an EMBL/GenBank/DDBJ whole genome shotgun (WGS) entry which is preliminary data.</text>
</comment>
<dbReference type="RefSeq" id="WP_034788883.1">
    <property type="nucleotide sequence ID" value="NZ_JMPJ01000031.1"/>
</dbReference>
<keyword evidence="2" id="KW-0805">Transcription regulation</keyword>
<gene>
    <name evidence="6" type="ORF">GEAM_0933</name>
</gene>
<dbReference type="InterPro" id="IPR036390">
    <property type="entry name" value="WH_DNA-bd_sf"/>
</dbReference>
<organism evidence="6 7">
    <name type="scientific">Ewingella americana (strain ATCC 33852 / DSM 4580 / CCUG 14506 / JCM 5911 / LMG 7869 / NCTC 12157 / CDC 1468-78)</name>
    <dbReference type="NCBI Taxonomy" id="910964"/>
    <lineage>
        <taxon>Bacteria</taxon>
        <taxon>Pseudomonadati</taxon>
        <taxon>Pseudomonadota</taxon>
        <taxon>Gammaproteobacteria</taxon>
        <taxon>Enterobacterales</taxon>
        <taxon>Yersiniaceae</taxon>
        <taxon>Ewingella</taxon>
    </lineage>
</organism>
<dbReference type="PROSITE" id="PS50931">
    <property type="entry name" value="HTH_LYSR"/>
    <property type="match status" value="1"/>
</dbReference>
<name>A0A085GK78_EWIA3</name>
<dbReference type="STRING" id="910964.GEAM_0933"/>
<dbReference type="Pfam" id="PF03466">
    <property type="entry name" value="LysR_substrate"/>
    <property type="match status" value="1"/>
</dbReference>
<keyword evidence="4" id="KW-0804">Transcription</keyword>
<dbReference type="GO" id="GO:0003700">
    <property type="term" value="F:DNA-binding transcription factor activity"/>
    <property type="evidence" value="ECO:0007669"/>
    <property type="project" value="InterPro"/>
</dbReference>
<evidence type="ECO:0000256" key="3">
    <source>
        <dbReference type="ARBA" id="ARBA00023125"/>
    </source>
</evidence>
<dbReference type="eggNOG" id="COG0583">
    <property type="taxonomic scope" value="Bacteria"/>
</dbReference>
<dbReference type="OrthoDB" id="196624at2"/>
<evidence type="ECO:0000256" key="2">
    <source>
        <dbReference type="ARBA" id="ARBA00023015"/>
    </source>
</evidence>
<keyword evidence="7" id="KW-1185">Reference proteome</keyword>
<dbReference type="InterPro" id="IPR005119">
    <property type="entry name" value="LysR_subst-bd"/>
</dbReference>
<dbReference type="InterPro" id="IPR000847">
    <property type="entry name" value="LysR_HTH_N"/>
</dbReference>